<keyword evidence="1" id="KW-1133">Transmembrane helix</keyword>
<feature type="transmembrane region" description="Helical" evidence="1">
    <location>
        <begin position="415"/>
        <end position="436"/>
    </location>
</feature>
<name>A0A7X5ZW01_9SPHN</name>
<feature type="transmembrane region" description="Helical" evidence="1">
    <location>
        <begin position="391"/>
        <end position="408"/>
    </location>
</feature>
<keyword evidence="1" id="KW-0812">Transmembrane</keyword>
<keyword evidence="1" id="KW-0472">Membrane</keyword>
<reference evidence="2 3" key="1">
    <citation type="submission" date="2020-03" db="EMBL/GenBank/DDBJ databases">
        <title>Genomic Encyclopedia of Type Strains, Phase IV (KMG-IV): sequencing the most valuable type-strain genomes for metagenomic binning, comparative biology and taxonomic classification.</title>
        <authorList>
            <person name="Goeker M."/>
        </authorList>
    </citation>
    <scope>NUCLEOTIDE SEQUENCE [LARGE SCALE GENOMIC DNA]</scope>
    <source>
        <strain evidence="2 3">DSM 4733</strain>
    </source>
</reference>
<evidence type="ECO:0000313" key="2">
    <source>
        <dbReference type="EMBL" id="NIJ65294.1"/>
    </source>
</evidence>
<sequence>METSRPRYAWRDPGVALLLTVVLCGAWTLRDWHDLAALRLPDTDDMVRLQQIRDWLAGQSFGDLAQHRLGPVPGLEMHWSRLADLVPAAWIVALTPWLGGHGAALAAVILWPASLFCAALALTGAVARRLGAPPATATLLAALAYPATSLFLPGRIDHHGLQLVLILLLVRVLLGTGSFRAGAVAALAVTASLVIGLETLPLLGVAGAALVLLWVADRPGSRDRLLGFGFVLPIALAGAGILFRTSGWSVPACDGFTGLLWRAVQCAAIAPMGLALFAVAGPRTARARAGAAGIAGVAAAGAVLLLAPQCLDPYGEVDPLLARLWLAEVGEAQPLFGAPPANAIAYAGLALAGLIASLAIARRRREAGWWVVAALQFTALAITLFQLRGAYAGAMLAAPALAVTIGAARARGPFALVAAWIAATGILYPIAATAIFPPRAAAGPSCTTPESLARLAALPPGHLLAPLDLGAYALAATPHAVLAAPYHRNNPGNRAMYDFFLSQPAQSEAIARAWGIDYVAFCPDDLDRFAREARDPRSLAAGLRAGSIPDWLVPIDGGDAPRTYRLASRH</sequence>
<feature type="transmembrane region" description="Helical" evidence="1">
    <location>
        <begin position="79"/>
        <end position="98"/>
    </location>
</feature>
<evidence type="ECO:0000256" key="1">
    <source>
        <dbReference type="SAM" id="Phobius"/>
    </source>
</evidence>
<feature type="transmembrane region" description="Helical" evidence="1">
    <location>
        <begin position="225"/>
        <end position="247"/>
    </location>
</feature>
<dbReference type="Proteomes" id="UP000564677">
    <property type="component" value="Unassembled WGS sequence"/>
</dbReference>
<feature type="transmembrane region" description="Helical" evidence="1">
    <location>
        <begin position="287"/>
        <end position="307"/>
    </location>
</feature>
<comment type="caution">
    <text evidence="2">The sequence shown here is derived from an EMBL/GenBank/DDBJ whole genome shotgun (WGS) entry which is preliminary data.</text>
</comment>
<feature type="transmembrane region" description="Helical" evidence="1">
    <location>
        <begin position="343"/>
        <end position="360"/>
    </location>
</feature>
<feature type="transmembrane region" description="Helical" evidence="1">
    <location>
        <begin position="195"/>
        <end position="216"/>
    </location>
</feature>
<dbReference type="RefSeq" id="WP_167299708.1">
    <property type="nucleotide sequence ID" value="NZ_JAASQV010000002.1"/>
</dbReference>
<accession>A0A7X5ZW01</accession>
<dbReference type="EMBL" id="JAASQV010000002">
    <property type="protein sequence ID" value="NIJ65294.1"/>
    <property type="molecule type" value="Genomic_DNA"/>
</dbReference>
<feature type="transmembrane region" description="Helical" evidence="1">
    <location>
        <begin position="259"/>
        <end position="280"/>
    </location>
</feature>
<feature type="transmembrane region" description="Helical" evidence="1">
    <location>
        <begin position="367"/>
        <end position="385"/>
    </location>
</feature>
<evidence type="ECO:0000313" key="3">
    <source>
        <dbReference type="Proteomes" id="UP000564677"/>
    </source>
</evidence>
<proteinExistence type="predicted"/>
<dbReference type="AlphaFoldDB" id="A0A7X5ZW01"/>
<feature type="transmembrane region" description="Helical" evidence="1">
    <location>
        <begin position="12"/>
        <end position="29"/>
    </location>
</feature>
<feature type="transmembrane region" description="Helical" evidence="1">
    <location>
        <begin position="164"/>
        <end position="189"/>
    </location>
</feature>
<evidence type="ECO:0008006" key="4">
    <source>
        <dbReference type="Google" id="ProtNLM"/>
    </source>
</evidence>
<keyword evidence="3" id="KW-1185">Reference proteome</keyword>
<protein>
    <recommendedName>
        <fullName evidence="4">Glycosyltransferase RgtA/B/C/D-like domain-containing protein</fullName>
    </recommendedName>
</protein>
<organism evidence="2 3">
    <name type="scientific">Sphingomonas leidyi</name>
    <dbReference type="NCBI Taxonomy" id="68569"/>
    <lineage>
        <taxon>Bacteria</taxon>
        <taxon>Pseudomonadati</taxon>
        <taxon>Pseudomonadota</taxon>
        <taxon>Alphaproteobacteria</taxon>
        <taxon>Sphingomonadales</taxon>
        <taxon>Sphingomonadaceae</taxon>
        <taxon>Sphingomonas</taxon>
    </lineage>
</organism>
<feature type="transmembrane region" description="Helical" evidence="1">
    <location>
        <begin position="132"/>
        <end position="152"/>
    </location>
</feature>
<gene>
    <name evidence="2" type="ORF">FHR20_002256</name>
</gene>
<feature type="transmembrane region" description="Helical" evidence="1">
    <location>
        <begin position="105"/>
        <end position="126"/>
    </location>
</feature>